<evidence type="ECO:0000259" key="5">
    <source>
        <dbReference type="PROSITE" id="PS51063"/>
    </source>
</evidence>
<keyword evidence="6" id="KW-0808">Transferase</keyword>
<dbReference type="PROSITE" id="PS51063">
    <property type="entry name" value="HTH_CRP_2"/>
    <property type="match status" value="1"/>
</dbReference>
<gene>
    <name evidence="6" type="ORF">SAMN05444000_109128</name>
</gene>
<evidence type="ECO:0000259" key="4">
    <source>
        <dbReference type="PROSITE" id="PS50042"/>
    </source>
</evidence>
<dbReference type="PROSITE" id="PS50042">
    <property type="entry name" value="CNMP_BINDING_3"/>
    <property type="match status" value="1"/>
</dbReference>
<dbReference type="Pfam" id="PF13545">
    <property type="entry name" value="HTH_Crp_2"/>
    <property type="match status" value="1"/>
</dbReference>
<dbReference type="PANTHER" id="PTHR24567:SF28">
    <property type="entry name" value="LISTERIOLYSIN REGULATORY PROTEIN"/>
    <property type="match status" value="1"/>
</dbReference>
<dbReference type="InterPro" id="IPR018490">
    <property type="entry name" value="cNMP-bd_dom_sf"/>
</dbReference>
<evidence type="ECO:0000256" key="1">
    <source>
        <dbReference type="ARBA" id="ARBA00023015"/>
    </source>
</evidence>
<evidence type="ECO:0000313" key="6">
    <source>
        <dbReference type="EMBL" id="SHJ50563.1"/>
    </source>
</evidence>
<dbReference type="GO" id="GO:0005829">
    <property type="term" value="C:cytosol"/>
    <property type="evidence" value="ECO:0007669"/>
    <property type="project" value="TreeGrafter"/>
</dbReference>
<keyword evidence="2" id="KW-0238">DNA-binding</keyword>
<dbReference type="InterPro" id="IPR000595">
    <property type="entry name" value="cNMP-bd_dom"/>
</dbReference>
<dbReference type="STRING" id="1470563.SAMN05444000_109128"/>
<evidence type="ECO:0000256" key="3">
    <source>
        <dbReference type="ARBA" id="ARBA00023163"/>
    </source>
</evidence>
<proteinExistence type="predicted"/>
<dbReference type="InterPro" id="IPR036388">
    <property type="entry name" value="WH-like_DNA-bd_sf"/>
</dbReference>
<dbReference type="RefSeq" id="WP_073252134.1">
    <property type="nucleotide sequence ID" value="NZ_FQZQ01000009.1"/>
</dbReference>
<evidence type="ECO:0000256" key="2">
    <source>
        <dbReference type="ARBA" id="ARBA00023125"/>
    </source>
</evidence>
<dbReference type="InterPro" id="IPR050397">
    <property type="entry name" value="Env_Response_Regulators"/>
</dbReference>
<reference evidence="7" key="1">
    <citation type="submission" date="2016-11" db="EMBL/GenBank/DDBJ databases">
        <authorList>
            <person name="Varghese N."/>
            <person name="Submissions S."/>
        </authorList>
    </citation>
    <scope>NUCLEOTIDE SEQUENCE [LARGE SCALE GENOMIC DNA]</scope>
    <source>
        <strain evidence="7">DSM 100564</strain>
    </source>
</reference>
<feature type="domain" description="HTH crp-type" evidence="5">
    <location>
        <begin position="148"/>
        <end position="221"/>
    </location>
</feature>
<sequence length="231" mass="26364">MNKLDKSLLNSLSSFRRLEDDQLREVLDLARLRRVPTGKPIFEEAEDAKQFFLLLDGHVRVERLNAEGDKVISLHIPPGQLFGIARALGRDTYPASAMAAVECIVLIWPMSLWDDFAGRYEGFAAEAYKTVGQRVSEMNNQIMELATQHVEQRVARAVLRLMKQHGRNTDSGVQIAFPVTRKIISEMTGSTLHTVSRLLSRWERQRILRSAHRHIHVLDASRLEELTRQDA</sequence>
<keyword evidence="3" id="KW-0804">Transcription</keyword>
<dbReference type="SMART" id="SM00419">
    <property type="entry name" value="HTH_CRP"/>
    <property type="match status" value="1"/>
</dbReference>
<dbReference type="EMBL" id="FQZQ01000009">
    <property type="protein sequence ID" value="SHJ50563.1"/>
    <property type="molecule type" value="Genomic_DNA"/>
</dbReference>
<dbReference type="AlphaFoldDB" id="A0A1M6JV49"/>
<dbReference type="SUPFAM" id="SSF51206">
    <property type="entry name" value="cAMP-binding domain-like"/>
    <property type="match status" value="1"/>
</dbReference>
<dbReference type="GO" id="GO:0003677">
    <property type="term" value="F:DNA binding"/>
    <property type="evidence" value="ECO:0007669"/>
    <property type="project" value="UniProtKB-KW"/>
</dbReference>
<organism evidence="6 7">
    <name type="scientific">Shimia gijangensis</name>
    <dbReference type="NCBI Taxonomy" id="1470563"/>
    <lineage>
        <taxon>Bacteria</taxon>
        <taxon>Pseudomonadati</taxon>
        <taxon>Pseudomonadota</taxon>
        <taxon>Alphaproteobacteria</taxon>
        <taxon>Rhodobacterales</taxon>
        <taxon>Roseobacteraceae</taxon>
    </lineage>
</organism>
<dbReference type="Pfam" id="PF00027">
    <property type="entry name" value="cNMP_binding"/>
    <property type="match status" value="1"/>
</dbReference>
<dbReference type="CDD" id="cd00038">
    <property type="entry name" value="CAP_ED"/>
    <property type="match status" value="1"/>
</dbReference>
<keyword evidence="6" id="KW-0418">Kinase</keyword>
<name>A0A1M6JV49_9RHOB</name>
<dbReference type="PANTHER" id="PTHR24567">
    <property type="entry name" value="CRP FAMILY TRANSCRIPTIONAL REGULATORY PROTEIN"/>
    <property type="match status" value="1"/>
</dbReference>
<dbReference type="OrthoDB" id="3525895at2"/>
<dbReference type="Gene3D" id="1.10.10.10">
    <property type="entry name" value="Winged helix-like DNA-binding domain superfamily/Winged helix DNA-binding domain"/>
    <property type="match status" value="1"/>
</dbReference>
<evidence type="ECO:0000313" key="7">
    <source>
        <dbReference type="Proteomes" id="UP000183982"/>
    </source>
</evidence>
<dbReference type="InterPro" id="IPR012318">
    <property type="entry name" value="HTH_CRP"/>
</dbReference>
<feature type="domain" description="Cyclic nucleotide-binding" evidence="4">
    <location>
        <begin position="14"/>
        <end position="103"/>
    </location>
</feature>
<dbReference type="SMART" id="SM00100">
    <property type="entry name" value="cNMP"/>
    <property type="match status" value="1"/>
</dbReference>
<dbReference type="Proteomes" id="UP000183982">
    <property type="component" value="Unassembled WGS sequence"/>
</dbReference>
<keyword evidence="7" id="KW-1185">Reference proteome</keyword>
<keyword evidence="1" id="KW-0805">Transcription regulation</keyword>
<dbReference type="InterPro" id="IPR036390">
    <property type="entry name" value="WH_DNA-bd_sf"/>
</dbReference>
<dbReference type="GO" id="GO:0016301">
    <property type="term" value="F:kinase activity"/>
    <property type="evidence" value="ECO:0007669"/>
    <property type="project" value="UniProtKB-KW"/>
</dbReference>
<dbReference type="InterPro" id="IPR014710">
    <property type="entry name" value="RmlC-like_jellyroll"/>
</dbReference>
<dbReference type="SUPFAM" id="SSF46785">
    <property type="entry name" value="Winged helix' DNA-binding domain"/>
    <property type="match status" value="1"/>
</dbReference>
<dbReference type="Gene3D" id="2.60.120.10">
    <property type="entry name" value="Jelly Rolls"/>
    <property type="match status" value="1"/>
</dbReference>
<protein>
    <submittedName>
        <fullName evidence="6">cAMP-binding domain of CRP or a regulatory subunit of cAMP-dependent protein kinases</fullName>
    </submittedName>
</protein>
<accession>A0A1M6JV49</accession>
<dbReference type="GO" id="GO:0003700">
    <property type="term" value="F:DNA-binding transcription factor activity"/>
    <property type="evidence" value="ECO:0007669"/>
    <property type="project" value="TreeGrafter"/>
</dbReference>